<sequence>MAQHIGQVDLEEEDDFGGFEAAEPFAPIVAHAVDVEEASPNPWAIFPPTVPVQPDLLCSQNYFPRHLDTPNTVDITSSAAASLGASGYNSDNQETQEDEFDLERDLHNSSELEQDANLANDILDGSFRSALSSQSGASFVPHVQDGSIPIVAGLDLDPGIGAGQQRADNSMQQNFAQENLFFDGPSANENFNAAAEEASTASNCSSSQQYDGSKQGAMDIRGHDLSHELGQRSSEMGQRSNETEDSSACVIGSDSNNERTLLQNAVEEKLSVQKELENLLAENRHLSEHLKEVQTMKEQAQTKLEEIQVAHKKQLGELRQAGHEALAVVVEEYKELMKVTVLQQQEMCEERLRERLREETQRFQEVLEEQKEKFQMLLRENQVSQEEKIQESISEQCEKEKEGFEKFLTNERQKSEDKLENAIQEEKASLAKQIEQIVKEERIKAEEELEKAKVEFNKQLQEEREKSREQVKEALREERKQSQALLNAMLEEERKSSREQIKQAVEATREEMKTYFEELRKADKNLHRRQLASLDIFLESARHQLNMLMSDSTDKVEDSKS</sequence>
<keyword evidence="1" id="KW-0175">Coiled coil</keyword>
<dbReference type="PANTHER" id="PTHR35072">
    <property type="entry name" value="COILED-COIL DOMAIN-CONTAINING PROTEIN 91"/>
    <property type="match status" value="1"/>
</dbReference>
<dbReference type="AlphaFoldDB" id="A0AAE0S9Q8"/>
<evidence type="ECO:0000313" key="4">
    <source>
        <dbReference type="Proteomes" id="UP001195483"/>
    </source>
</evidence>
<keyword evidence="4" id="KW-1185">Reference proteome</keyword>
<evidence type="ECO:0008006" key="5">
    <source>
        <dbReference type="Google" id="ProtNLM"/>
    </source>
</evidence>
<dbReference type="Proteomes" id="UP001195483">
    <property type="component" value="Unassembled WGS sequence"/>
</dbReference>
<gene>
    <name evidence="3" type="ORF">CHS0354_028791</name>
</gene>
<dbReference type="PANTHER" id="PTHR35072:SF1">
    <property type="entry name" value="COILED-COIL DOMAIN-CONTAINING PROTEIN 91"/>
    <property type="match status" value="1"/>
</dbReference>
<protein>
    <recommendedName>
        <fullName evidence="5">Coiled-coil domain-containing protein 91</fullName>
    </recommendedName>
</protein>
<dbReference type="GO" id="GO:0090160">
    <property type="term" value="P:Golgi to lysosome transport"/>
    <property type="evidence" value="ECO:0007669"/>
    <property type="project" value="TreeGrafter"/>
</dbReference>
<feature type="coiled-coil region" evidence="1">
    <location>
        <begin position="262"/>
        <end position="310"/>
    </location>
</feature>
<feature type="coiled-coil region" evidence="1">
    <location>
        <begin position="342"/>
        <end position="525"/>
    </location>
</feature>
<feature type="compositionally biased region" description="Polar residues" evidence="2">
    <location>
        <begin position="231"/>
        <end position="240"/>
    </location>
</feature>
<feature type="compositionally biased region" description="Low complexity" evidence="2">
    <location>
        <begin position="198"/>
        <end position="207"/>
    </location>
</feature>
<dbReference type="InterPro" id="IPR034592">
    <property type="entry name" value="CCDC91"/>
</dbReference>
<dbReference type="EMBL" id="JAEAOA010001725">
    <property type="protein sequence ID" value="KAK3587410.1"/>
    <property type="molecule type" value="Genomic_DNA"/>
</dbReference>
<evidence type="ECO:0000313" key="3">
    <source>
        <dbReference type="EMBL" id="KAK3587410.1"/>
    </source>
</evidence>
<organism evidence="3 4">
    <name type="scientific">Potamilus streckersoni</name>
    <dbReference type="NCBI Taxonomy" id="2493646"/>
    <lineage>
        <taxon>Eukaryota</taxon>
        <taxon>Metazoa</taxon>
        <taxon>Spiralia</taxon>
        <taxon>Lophotrochozoa</taxon>
        <taxon>Mollusca</taxon>
        <taxon>Bivalvia</taxon>
        <taxon>Autobranchia</taxon>
        <taxon>Heteroconchia</taxon>
        <taxon>Palaeoheterodonta</taxon>
        <taxon>Unionida</taxon>
        <taxon>Unionoidea</taxon>
        <taxon>Unionidae</taxon>
        <taxon>Ambleminae</taxon>
        <taxon>Lampsilini</taxon>
        <taxon>Potamilus</taxon>
    </lineage>
</organism>
<comment type="caution">
    <text evidence="3">The sequence shown here is derived from an EMBL/GenBank/DDBJ whole genome shotgun (WGS) entry which is preliminary data.</text>
</comment>
<feature type="region of interest" description="Disordered" evidence="2">
    <location>
        <begin position="230"/>
        <end position="253"/>
    </location>
</feature>
<reference evidence="3" key="2">
    <citation type="journal article" date="2021" name="Genome Biol. Evol.">
        <title>Developing a high-quality reference genome for a parasitic bivalve with doubly uniparental inheritance (Bivalvia: Unionida).</title>
        <authorList>
            <person name="Smith C.H."/>
        </authorList>
    </citation>
    <scope>NUCLEOTIDE SEQUENCE</scope>
    <source>
        <strain evidence="3">CHS0354</strain>
        <tissue evidence="3">Mantle</tissue>
    </source>
</reference>
<reference evidence="3" key="3">
    <citation type="submission" date="2023-05" db="EMBL/GenBank/DDBJ databases">
        <authorList>
            <person name="Smith C.H."/>
        </authorList>
    </citation>
    <scope>NUCLEOTIDE SEQUENCE</scope>
    <source>
        <strain evidence="3">CHS0354</strain>
        <tissue evidence="3">Mantle</tissue>
    </source>
</reference>
<name>A0AAE0S9Q8_9BIVA</name>
<evidence type="ECO:0000256" key="2">
    <source>
        <dbReference type="SAM" id="MobiDB-lite"/>
    </source>
</evidence>
<evidence type="ECO:0000256" key="1">
    <source>
        <dbReference type="SAM" id="Coils"/>
    </source>
</evidence>
<proteinExistence type="predicted"/>
<reference evidence="3" key="1">
    <citation type="journal article" date="2021" name="Genome Biol. Evol.">
        <title>A High-Quality Reference Genome for a Parasitic Bivalve with Doubly Uniparental Inheritance (Bivalvia: Unionida).</title>
        <authorList>
            <person name="Smith C.H."/>
        </authorList>
    </citation>
    <scope>NUCLEOTIDE SEQUENCE</scope>
    <source>
        <strain evidence="3">CHS0354</strain>
    </source>
</reference>
<feature type="region of interest" description="Disordered" evidence="2">
    <location>
        <begin position="198"/>
        <end position="218"/>
    </location>
</feature>
<dbReference type="GO" id="GO:0005829">
    <property type="term" value="C:cytosol"/>
    <property type="evidence" value="ECO:0007669"/>
    <property type="project" value="GOC"/>
</dbReference>
<dbReference type="GO" id="GO:0005802">
    <property type="term" value="C:trans-Golgi network"/>
    <property type="evidence" value="ECO:0007669"/>
    <property type="project" value="TreeGrafter"/>
</dbReference>
<accession>A0AAE0S9Q8</accession>